<name>A0A382ZBB1_9ZZZZ</name>
<dbReference type="EMBL" id="UINC01182531">
    <property type="protein sequence ID" value="SVD92797.1"/>
    <property type="molecule type" value="Genomic_DNA"/>
</dbReference>
<gene>
    <name evidence="2" type="ORF">METZ01_LOCUS445651</name>
</gene>
<evidence type="ECO:0000256" key="1">
    <source>
        <dbReference type="SAM" id="Phobius"/>
    </source>
</evidence>
<feature type="transmembrane region" description="Helical" evidence="1">
    <location>
        <begin position="92"/>
        <end position="112"/>
    </location>
</feature>
<proteinExistence type="predicted"/>
<accession>A0A382ZBB1</accession>
<reference evidence="2" key="1">
    <citation type="submission" date="2018-05" db="EMBL/GenBank/DDBJ databases">
        <authorList>
            <person name="Lanie J.A."/>
            <person name="Ng W.-L."/>
            <person name="Kazmierczak K.M."/>
            <person name="Andrzejewski T.M."/>
            <person name="Davidsen T.M."/>
            <person name="Wayne K.J."/>
            <person name="Tettelin H."/>
            <person name="Glass J.I."/>
            <person name="Rusch D."/>
            <person name="Podicherti R."/>
            <person name="Tsui H.-C.T."/>
            <person name="Winkler M.E."/>
        </authorList>
    </citation>
    <scope>NUCLEOTIDE SEQUENCE</scope>
</reference>
<dbReference type="AlphaFoldDB" id="A0A382ZBB1"/>
<evidence type="ECO:0000313" key="2">
    <source>
        <dbReference type="EMBL" id="SVD92797.1"/>
    </source>
</evidence>
<keyword evidence="1" id="KW-1133">Transmembrane helix</keyword>
<organism evidence="2">
    <name type="scientific">marine metagenome</name>
    <dbReference type="NCBI Taxonomy" id="408172"/>
    <lineage>
        <taxon>unclassified sequences</taxon>
        <taxon>metagenomes</taxon>
        <taxon>ecological metagenomes</taxon>
    </lineage>
</organism>
<sequence>MTTLEANADLLKRQRELISRKELKPFTKRKDGPGLIYLSVHLTCIGLSGLLIYLAANSNWLWPVMLLHGILLGHLFAPLHETSHGTAFRTRWINEAVLWFTGVVIIWPPIYFRYD</sequence>
<feature type="non-terminal residue" evidence="2">
    <location>
        <position position="115"/>
    </location>
</feature>
<evidence type="ECO:0008006" key="3">
    <source>
        <dbReference type="Google" id="ProtNLM"/>
    </source>
</evidence>
<keyword evidence="1" id="KW-0472">Membrane</keyword>
<protein>
    <recommendedName>
        <fullName evidence="3">Fatty acid desaturase domain-containing protein</fullName>
    </recommendedName>
</protein>
<keyword evidence="1" id="KW-0812">Transmembrane</keyword>
<feature type="transmembrane region" description="Helical" evidence="1">
    <location>
        <begin position="60"/>
        <end position="80"/>
    </location>
</feature>
<feature type="transmembrane region" description="Helical" evidence="1">
    <location>
        <begin position="34"/>
        <end position="54"/>
    </location>
</feature>